<dbReference type="RefSeq" id="WP_069945780.1">
    <property type="nucleotide sequence ID" value="NZ_CP014143.1"/>
</dbReference>
<dbReference type="PROSITE" id="PS51195">
    <property type="entry name" value="Q_MOTIF"/>
    <property type="match status" value="1"/>
</dbReference>
<keyword evidence="2 7" id="KW-0547">Nucleotide-binding</keyword>
<dbReference type="InterPro" id="IPR001650">
    <property type="entry name" value="Helicase_C-like"/>
</dbReference>
<accession>A0A1C9W2X9</accession>
<evidence type="ECO:0000256" key="8">
    <source>
        <dbReference type="PROSITE-ProRule" id="PRU00552"/>
    </source>
</evidence>
<dbReference type="SMART" id="SM00487">
    <property type="entry name" value="DEXDc"/>
    <property type="match status" value="1"/>
</dbReference>
<evidence type="ECO:0000256" key="5">
    <source>
        <dbReference type="ARBA" id="ARBA00022840"/>
    </source>
</evidence>
<evidence type="ECO:0000259" key="12">
    <source>
        <dbReference type="PROSITE" id="PS51195"/>
    </source>
</evidence>
<dbReference type="GO" id="GO:0003723">
    <property type="term" value="F:RNA binding"/>
    <property type="evidence" value="ECO:0007669"/>
    <property type="project" value="UniProtKB-UniRule"/>
</dbReference>
<evidence type="ECO:0000256" key="7">
    <source>
        <dbReference type="HAMAP-Rule" id="MF_00661"/>
    </source>
</evidence>
<evidence type="ECO:0000313" key="13">
    <source>
        <dbReference type="EMBL" id="AOS95506.1"/>
    </source>
</evidence>
<dbReference type="InterPro" id="IPR000629">
    <property type="entry name" value="RNA-helicase_DEAD-box_CS"/>
</dbReference>
<keyword evidence="1 7" id="KW-0963">Cytoplasm</keyword>
<dbReference type="GO" id="GO:0006401">
    <property type="term" value="P:RNA catabolic process"/>
    <property type="evidence" value="ECO:0007669"/>
    <property type="project" value="UniProtKB-UniRule"/>
</dbReference>
<dbReference type="Pfam" id="PF00270">
    <property type="entry name" value="DEAD"/>
    <property type="match status" value="1"/>
</dbReference>
<dbReference type="Proteomes" id="UP000095672">
    <property type="component" value="Chromosome"/>
</dbReference>
<gene>
    <name evidence="7 13" type="primary">rhlB</name>
    <name evidence="13" type="ORF">AUP74_00026</name>
</gene>
<dbReference type="HAMAP" id="MF_00661">
    <property type="entry name" value="DEAD_helicase_RhlB"/>
    <property type="match status" value="1"/>
</dbReference>
<dbReference type="InterPro" id="IPR027417">
    <property type="entry name" value="P-loop_NTPase"/>
</dbReference>
<dbReference type="EC" id="3.6.4.13" evidence="7"/>
<feature type="compositionally biased region" description="Basic and acidic residues" evidence="9">
    <location>
        <begin position="13"/>
        <end position="33"/>
    </location>
</feature>
<dbReference type="PATRIC" id="fig|1769779.3.peg.26"/>
<dbReference type="SMART" id="SM00490">
    <property type="entry name" value="HELICc"/>
    <property type="match status" value="1"/>
</dbReference>
<dbReference type="CDD" id="cd18787">
    <property type="entry name" value="SF2_C_DEAD"/>
    <property type="match status" value="1"/>
</dbReference>
<dbReference type="GO" id="GO:0016887">
    <property type="term" value="F:ATP hydrolysis activity"/>
    <property type="evidence" value="ECO:0007669"/>
    <property type="project" value="RHEA"/>
</dbReference>
<name>A0A1C9W2X9_9GAMM</name>
<dbReference type="CDD" id="cd00268">
    <property type="entry name" value="DEADc"/>
    <property type="match status" value="1"/>
</dbReference>
<sequence>MIGKLFRRSSSAPEERKTTESAAKNEGRDEQRARAAGGRAGEEKKRSGKGPRGGDKAPNAGKQQKSEKSRKSGEKSRERRGGRKGGGDSKPWSLADFPVPEQEGKVRFHDLGLPDELMHAIQDLGFQYASPIQGQSLPHTLNGHDLVGKAQTGTGKTAAFLVTIIDDLLKHPIEGERYAGEARALVIAPTRELVMQIADDAKALCKYTDLEIHTLVGGMDYAKQQRNLNERFVDILVATPGRLLDFAGNRDCYLDQVEILVIDEADRMLDMGFIPQVRRIVRQTPRKSHRQTMFFSATFTPEVDSLVEQWTDEPVIVEIEPERVATDSVEQHVYLAASDEKYTLLYNILQRDEVDSLIVFANRRDQCRRLHEHLLAHGISAGLLSGEIAQNKRVRTLEDFKTGKSKVLVATDVAGRGIHIDGISHVVNFTLPEEPEDYVHRIGRTGRAGKTGTSISFACEDDAMRLEPIEALLGQKLKCEQPPEDLLAEPPKVKVKRSDDGRGGRRGGGGGGGGRRPRR</sequence>
<dbReference type="PROSITE" id="PS51194">
    <property type="entry name" value="HELICASE_CTER"/>
    <property type="match status" value="1"/>
</dbReference>
<dbReference type="InterPro" id="IPR014014">
    <property type="entry name" value="RNA_helicase_DEAD_Q_motif"/>
</dbReference>
<keyword evidence="4 7" id="KW-0347">Helicase</keyword>
<evidence type="ECO:0000256" key="1">
    <source>
        <dbReference type="ARBA" id="ARBA00022490"/>
    </source>
</evidence>
<dbReference type="Gene3D" id="3.40.50.300">
    <property type="entry name" value="P-loop containing nucleotide triphosphate hydrolases"/>
    <property type="match status" value="2"/>
</dbReference>
<keyword evidence="6 7" id="KW-0694">RNA-binding</keyword>
<dbReference type="InterPro" id="IPR044742">
    <property type="entry name" value="DEAD/DEAH_RhlB"/>
</dbReference>
<protein>
    <recommendedName>
        <fullName evidence="7">ATP-dependent RNA helicase RhlB</fullName>
        <ecNumber evidence="7">3.6.4.13</ecNumber>
    </recommendedName>
</protein>
<dbReference type="InterPro" id="IPR014001">
    <property type="entry name" value="Helicase_ATP-bd"/>
</dbReference>
<dbReference type="GO" id="GO:0003724">
    <property type="term" value="F:RNA helicase activity"/>
    <property type="evidence" value="ECO:0007669"/>
    <property type="project" value="UniProtKB-UniRule"/>
</dbReference>
<dbReference type="AlphaFoldDB" id="A0A1C9W2X9"/>
<dbReference type="STRING" id="1769779.AUP74_00026"/>
<feature type="domain" description="Helicase ATP-binding" evidence="10">
    <location>
        <begin position="137"/>
        <end position="317"/>
    </location>
</feature>
<dbReference type="SUPFAM" id="SSF52540">
    <property type="entry name" value="P-loop containing nucleoside triphosphate hydrolases"/>
    <property type="match status" value="1"/>
</dbReference>
<evidence type="ECO:0000313" key="14">
    <source>
        <dbReference type="Proteomes" id="UP000095672"/>
    </source>
</evidence>
<evidence type="ECO:0000256" key="2">
    <source>
        <dbReference type="ARBA" id="ARBA00022741"/>
    </source>
</evidence>
<evidence type="ECO:0000256" key="9">
    <source>
        <dbReference type="SAM" id="MobiDB-lite"/>
    </source>
</evidence>
<feature type="region of interest" description="Disordered" evidence="9">
    <location>
        <begin position="481"/>
        <end position="519"/>
    </location>
</feature>
<comment type="subunit">
    <text evidence="7">Component of the RNA degradosome, which is a multiprotein complex involved in RNA processing and mRNA degradation.</text>
</comment>
<feature type="region of interest" description="Disordered" evidence="9">
    <location>
        <begin position="1"/>
        <end position="97"/>
    </location>
</feature>
<dbReference type="PANTHER" id="PTHR47959:SF10">
    <property type="entry name" value="ATP-DEPENDENT RNA HELICASE RHLB"/>
    <property type="match status" value="1"/>
</dbReference>
<evidence type="ECO:0000256" key="3">
    <source>
        <dbReference type="ARBA" id="ARBA00022801"/>
    </source>
</evidence>
<dbReference type="InterPro" id="IPR050079">
    <property type="entry name" value="DEAD_box_RNA_helicase"/>
</dbReference>
<comment type="function">
    <text evidence="7">DEAD-box RNA helicase involved in RNA degradation. Has RNA-dependent ATPase activity and unwinds double-stranded RNA.</text>
</comment>
<feature type="compositionally biased region" description="Gly residues" evidence="9">
    <location>
        <begin position="506"/>
        <end position="519"/>
    </location>
</feature>
<dbReference type="InterPro" id="IPR023554">
    <property type="entry name" value="RNA_helicase_ATP-dep_RhlB"/>
</dbReference>
<feature type="short sequence motif" description="Q motif" evidence="8">
    <location>
        <begin position="106"/>
        <end position="134"/>
    </location>
</feature>
<reference evidence="14" key="1">
    <citation type="submission" date="2016-01" db="EMBL/GenBank/DDBJ databases">
        <title>Complete genome sequence of Microbulbifer sp. CCB-MM1, a halophile isolated from Matang Mangrove Forest, Perak.</title>
        <authorList>
            <person name="Moh T.H."/>
            <person name="Dinesh B."/>
            <person name="Lau N.-S."/>
            <person name="Go F."/>
            <person name="Alexander Chong S.-C."/>
        </authorList>
    </citation>
    <scope>NUCLEOTIDE SEQUENCE [LARGE SCALE GENOMIC DNA]</scope>
    <source>
        <strain evidence="14">CCB-MM1</strain>
    </source>
</reference>
<comment type="subcellular location">
    <subcellularLocation>
        <location evidence="7">Cytoplasm</location>
    </subcellularLocation>
</comment>
<feature type="compositionally biased region" description="Basic and acidic residues" evidence="9">
    <location>
        <begin position="64"/>
        <end position="79"/>
    </location>
</feature>
<dbReference type="KEGG" id="micc:AUP74_00026"/>
<dbReference type="PANTHER" id="PTHR47959">
    <property type="entry name" value="ATP-DEPENDENT RNA HELICASE RHLE-RELATED"/>
    <property type="match status" value="1"/>
</dbReference>
<keyword evidence="3 7" id="KW-0378">Hydrolase</keyword>
<evidence type="ECO:0000259" key="11">
    <source>
        <dbReference type="PROSITE" id="PS51194"/>
    </source>
</evidence>
<comment type="similarity">
    <text evidence="7">Belongs to the DEAD box helicase family. RhlB subfamily.</text>
</comment>
<evidence type="ECO:0000256" key="6">
    <source>
        <dbReference type="ARBA" id="ARBA00022884"/>
    </source>
</evidence>
<dbReference type="PROSITE" id="PS00039">
    <property type="entry name" value="DEAD_ATP_HELICASE"/>
    <property type="match status" value="1"/>
</dbReference>
<dbReference type="GO" id="GO:0005524">
    <property type="term" value="F:ATP binding"/>
    <property type="evidence" value="ECO:0007669"/>
    <property type="project" value="UniProtKB-UniRule"/>
</dbReference>
<dbReference type="PROSITE" id="PS51192">
    <property type="entry name" value="HELICASE_ATP_BIND_1"/>
    <property type="match status" value="1"/>
</dbReference>
<feature type="domain" description="DEAD-box RNA helicase Q" evidence="12">
    <location>
        <begin position="106"/>
        <end position="134"/>
    </location>
</feature>
<feature type="domain" description="Helicase C-terminal" evidence="11">
    <location>
        <begin position="328"/>
        <end position="488"/>
    </location>
</feature>
<dbReference type="Pfam" id="PF00271">
    <property type="entry name" value="Helicase_C"/>
    <property type="match status" value="1"/>
</dbReference>
<keyword evidence="14" id="KW-1185">Reference proteome</keyword>
<dbReference type="GO" id="GO:0005829">
    <property type="term" value="C:cytosol"/>
    <property type="evidence" value="ECO:0007669"/>
    <property type="project" value="TreeGrafter"/>
</dbReference>
<evidence type="ECO:0000259" key="10">
    <source>
        <dbReference type="PROSITE" id="PS51192"/>
    </source>
</evidence>
<dbReference type="InterPro" id="IPR011545">
    <property type="entry name" value="DEAD/DEAH_box_helicase_dom"/>
</dbReference>
<organism evidence="13 14">
    <name type="scientific">Microbulbifer aggregans</name>
    <dbReference type="NCBI Taxonomy" id="1769779"/>
    <lineage>
        <taxon>Bacteria</taxon>
        <taxon>Pseudomonadati</taxon>
        <taxon>Pseudomonadota</taxon>
        <taxon>Gammaproteobacteria</taxon>
        <taxon>Cellvibrionales</taxon>
        <taxon>Microbulbiferaceae</taxon>
        <taxon>Microbulbifer</taxon>
    </lineage>
</organism>
<proteinExistence type="inferred from homology"/>
<evidence type="ECO:0000256" key="4">
    <source>
        <dbReference type="ARBA" id="ARBA00022806"/>
    </source>
</evidence>
<keyword evidence="5 7" id="KW-0067">ATP-binding</keyword>
<dbReference type="NCBIfam" id="NF002340">
    <property type="entry name" value="PRK01297.1"/>
    <property type="match status" value="1"/>
</dbReference>
<dbReference type="EMBL" id="CP014143">
    <property type="protein sequence ID" value="AOS95506.1"/>
    <property type="molecule type" value="Genomic_DNA"/>
</dbReference>
<comment type="catalytic activity">
    <reaction evidence="7">
        <text>ATP + H2O = ADP + phosphate + H(+)</text>
        <dbReference type="Rhea" id="RHEA:13065"/>
        <dbReference type="ChEBI" id="CHEBI:15377"/>
        <dbReference type="ChEBI" id="CHEBI:15378"/>
        <dbReference type="ChEBI" id="CHEBI:30616"/>
        <dbReference type="ChEBI" id="CHEBI:43474"/>
        <dbReference type="ChEBI" id="CHEBI:456216"/>
        <dbReference type="EC" id="3.6.4.13"/>
    </reaction>
</comment>